<evidence type="ECO:0000256" key="1">
    <source>
        <dbReference type="SAM" id="MobiDB-lite"/>
    </source>
</evidence>
<dbReference type="OrthoDB" id="5741107at2759"/>
<evidence type="ECO:0000313" key="3">
    <source>
        <dbReference type="EMBL" id="KAJ1951955.1"/>
    </source>
</evidence>
<keyword evidence="4" id="KW-1185">Reference proteome</keyword>
<name>A0A9W8E4E8_9FUNG</name>
<keyword evidence="2" id="KW-0732">Signal</keyword>
<feature type="compositionally biased region" description="Basic and acidic residues" evidence="1">
    <location>
        <begin position="254"/>
        <end position="268"/>
    </location>
</feature>
<proteinExistence type="predicted"/>
<feature type="compositionally biased region" description="Polar residues" evidence="1">
    <location>
        <begin position="318"/>
        <end position="344"/>
    </location>
</feature>
<gene>
    <name evidence="3" type="ORF">IWQ62_006332</name>
</gene>
<dbReference type="AlphaFoldDB" id="A0A9W8E4E8"/>
<feature type="region of interest" description="Disordered" evidence="1">
    <location>
        <begin position="27"/>
        <end position="47"/>
    </location>
</feature>
<evidence type="ECO:0000313" key="4">
    <source>
        <dbReference type="Proteomes" id="UP001150925"/>
    </source>
</evidence>
<sequence length="358" mass="39398">MKLSLALLVAAVLLCITQVWAYPAEDNSTRDSSRELNGEGLGTNAAPRVDGKYSTKEGIQDLKKFMFQYYNGGDELSDEKFNEISDEVGGPEEAHKILWNYYHKWHRLPGYYTNYVKARVGQKLYGTFGNSANENSDGYRAQIANKGKQMYNTYRYTLPFERVDRGVDSSGTQPTAPLNDETSDTSNEASRDPNRTSSDAAIVAGSTALLSDSLTNDDKYVKSEKLESSKGNPAEDSGGETSTFELDGNGSKFGLDKPKEPTFSRDEETAGSSKTEKPSTLSTDSKTNSGDDQKPMDESLPLVEEESEGETAKKTPDNQESSAPKAEQQSNKSGTDRNNSNGQEYTGYVYPERSEVPR</sequence>
<feature type="compositionally biased region" description="Polar residues" evidence="1">
    <location>
        <begin position="270"/>
        <end position="288"/>
    </location>
</feature>
<feature type="chain" id="PRO_5040950468" evidence="2">
    <location>
        <begin position="22"/>
        <end position="358"/>
    </location>
</feature>
<feature type="region of interest" description="Disordered" evidence="1">
    <location>
        <begin position="223"/>
        <end position="358"/>
    </location>
</feature>
<reference evidence="3" key="1">
    <citation type="submission" date="2022-07" db="EMBL/GenBank/DDBJ databases">
        <title>Phylogenomic reconstructions and comparative analyses of Kickxellomycotina fungi.</title>
        <authorList>
            <person name="Reynolds N.K."/>
            <person name="Stajich J.E."/>
            <person name="Barry K."/>
            <person name="Grigoriev I.V."/>
            <person name="Crous P."/>
            <person name="Smith M.E."/>
        </authorList>
    </citation>
    <scope>NUCLEOTIDE SEQUENCE</scope>
    <source>
        <strain evidence="3">RSA 1196</strain>
    </source>
</reference>
<feature type="region of interest" description="Disordered" evidence="1">
    <location>
        <begin position="164"/>
        <end position="200"/>
    </location>
</feature>
<accession>A0A9W8E4E8</accession>
<feature type="signal peptide" evidence="2">
    <location>
        <begin position="1"/>
        <end position="21"/>
    </location>
</feature>
<feature type="compositionally biased region" description="Basic and acidic residues" evidence="1">
    <location>
        <begin position="27"/>
        <end position="37"/>
    </location>
</feature>
<dbReference type="EMBL" id="JANBPY010003361">
    <property type="protein sequence ID" value="KAJ1951955.1"/>
    <property type="molecule type" value="Genomic_DNA"/>
</dbReference>
<protein>
    <submittedName>
        <fullName evidence="3">Uncharacterized protein</fullName>
    </submittedName>
</protein>
<comment type="caution">
    <text evidence="3">The sequence shown here is derived from an EMBL/GenBank/DDBJ whole genome shotgun (WGS) entry which is preliminary data.</text>
</comment>
<evidence type="ECO:0000256" key="2">
    <source>
        <dbReference type="SAM" id="SignalP"/>
    </source>
</evidence>
<feature type="non-terminal residue" evidence="3">
    <location>
        <position position="358"/>
    </location>
</feature>
<organism evidence="3 4">
    <name type="scientific">Dispira parvispora</name>
    <dbReference type="NCBI Taxonomy" id="1520584"/>
    <lineage>
        <taxon>Eukaryota</taxon>
        <taxon>Fungi</taxon>
        <taxon>Fungi incertae sedis</taxon>
        <taxon>Zoopagomycota</taxon>
        <taxon>Kickxellomycotina</taxon>
        <taxon>Dimargaritomycetes</taxon>
        <taxon>Dimargaritales</taxon>
        <taxon>Dimargaritaceae</taxon>
        <taxon>Dispira</taxon>
    </lineage>
</organism>
<dbReference type="Proteomes" id="UP001150925">
    <property type="component" value="Unassembled WGS sequence"/>
</dbReference>